<protein>
    <submittedName>
        <fullName evidence="2">Uncharacterized protein</fullName>
    </submittedName>
</protein>
<keyword evidence="1" id="KW-0812">Transmembrane</keyword>
<name>A0ABX6GTE7_9GAMM</name>
<feature type="transmembrane region" description="Helical" evidence="1">
    <location>
        <begin position="12"/>
        <end position="33"/>
    </location>
</feature>
<organism evidence="2 3">
    <name type="scientific">Serratia rhizosphaerae</name>
    <dbReference type="NCBI Taxonomy" id="2597702"/>
    <lineage>
        <taxon>Bacteria</taxon>
        <taxon>Pseudomonadati</taxon>
        <taxon>Pseudomonadota</taxon>
        <taxon>Gammaproteobacteria</taxon>
        <taxon>Enterobacterales</taxon>
        <taxon>Yersiniaceae</taxon>
        <taxon>Serratia</taxon>
    </lineage>
</organism>
<gene>
    <name evidence="2" type="ORF">FO014_22675</name>
</gene>
<reference evidence="2 3" key="1">
    <citation type="submission" date="2019-07" db="EMBL/GenBank/DDBJ databases">
        <title>Serratia dokdonensis sp. nov., an elicitor of systemic resistance in Nicotiana Tabacum.</title>
        <authorList>
            <person name="Son J.-S."/>
            <person name="Hwang Y.-J."/>
            <person name="Lee S.-Y."/>
            <person name="Ghim S.-Y."/>
        </authorList>
    </citation>
    <scope>NUCLEOTIDE SEQUENCE [LARGE SCALE GENOMIC DNA]</scope>
    <source>
        <strain evidence="2 3">KUDC3025</strain>
    </source>
</reference>
<proteinExistence type="predicted"/>
<evidence type="ECO:0000256" key="1">
    <source>
        <dbReference type="SAM" id="Phobius"/>
    </source>
</evidence>
<dbReference type="EMBL" id="CP041764">
    <property type="protein sequence ID" value="QHA89564.1"/>
    <property type="molecule type" value="Genomic_DNA"/>
</dbReference>
<keyword evidence="3" id="KW-1185">Reference proteome</keyword>
<sequence length="77" mass="8699">MSTSDESRQQLKLLRVIGFGGLVTVITAAVAIAQYQEKNQLNIEYLKTQMTDIQHKLDALPEMGERIARLEEKTDAH</sequence>
<dbReference type="Proteomes" id="UP000430368">
    <property type="component" value="Chromosome"/>
</dbReference>
<evidence type="ECO:0000313" key="3">
    <source>
        <dbReference type="Proteomes" id="UP000430368"/>
    </source>
</evidence>
<dbReference type="RefSeq" id="WP_160031153.1">
    <property type="nucleotide sequence ID" value="NZ_CP041764.1"/>
</dbReference>
<evidence type="ECO:0000313" key="2">
    <source>
        <dbReference type="EMBL" id="QHA89564.1"/>
    </source>
</evidence>
<keyword evidence="1" id="KW-0472">Membrane</keyword>
<accession>A0ABX6GTE7</accession>
<keyword evidence="1" id="KW-1133">Transmembrane helix</keyword>